<evidence type="ECO:0000313" key="5">
    <source>
        <dbReference type="Proteomes" id="UP000068026"/>
    </source>
</evidence>
<keyword evidence="5" id="KW-1185">Reference proteome</keyword>
<evidence type="ECO:0000313" key="6">
    <source>
        <dbReference type="Proteomes" id="UP000184204"/>
    </source>
</evidence>
<dbReference type="Gene3D" id="3.40.50.10790">
    <property type="entry name" value="S-adenosyl-l-methionine hydroxide adenosyltransferase, N-terminal"/>
    <property type="match status" value="1"/>
</dbReference>
<evidence type="ECO:0000313" key="4">
    <source>
        <dbReference type="EMBL" id="SHE72983.1"/>
    </source>
</evidence>
<dbReference type="EMBL" id="CP014223">
    <property type="protein sequence ID" value="AMJ40770.1"/>
    <property type="molecule type" value="Genomic_DNA"/>
</dbReference>
<dbReference type="Proteomes" id="UP000068026">
    <property type="component" value="Chromosome"/>
</dbReference>
<reference evidence="4" key="4">
    <citation type="submission" date="2016-11" db="EMBL/GenBank/DDBJ databases">
        <authorList>
            <person name="Varghese N."/>
            <person name="Submissions S."/>
        </authorList>
    </citation>
    <scope>NUCLEOTIDE SEQUENCE</scope>
    <source>
        <strain evidence="4">DSM 1682</strain>
    </source>
</reference>
<dbReference type="InterPro" id="IPR023228">
    <property type="entry name" value="SAM_OH_AdoTrfase_N_sf"/>
</dbReference>
<protein>
    <recommendedName>
        <fullName evidence="2">UPF0178 protein CPRO_11770</fullName>
    </recommendedName>
</protein>
<dbReference type="RefSeq" id="WP_066048930.1">
    <property type="nucleotide sequence ID" value="NZ_CP014223.1"/>
</dbReference>
<dbReference type="OrthoDB" id="9798918at2"/>
<reference evidence="5" key="2">
    <citation type="submission" date="2016-01" db="EMBL/GenBank/DDBJ databases">
        <authorList>
            <person name="Poehlein A."/>
            <person name="Schlien K."/>
            <person name="Gottschalk G."/>
            <person name="Buckel W."/>
            <person name="Daniel R."/>
        </authorList>
    </citation>
    <scope>NUCLEOTIDE SEQUENCE [LARGE SCALE GENOMIC DNA]</scope>
    <source>
        <strain evidence="5">X2</strain>
    </source>
</reference>
<name>A0A0X1U758_ANAPI</name>
<dbReference type="EMBL" id="FQUA01000006">
    <property type="protein sequence ID" value="SHE72983.1"/>
    <property type="molecule type" value="Genomic_DNA"/>
</dbReference>
<dbReference type="PANTHER" id="PTHR35146">
    <property type="entry name" value="UPF0178 PROTEIN YAII"/>
    <property type="match status" value="1"/>
</dbReference>
<evidence type="ECO:0000313" key="3">
    <source>
        <dbReference type="EMBL" id="AMJ40770.1"/>
    </source>
</evidence>
<dbReference type="KEGG" id="cpro:CPRO_11770"/>
<comment type="similarity">
    <text evidence="1 2">Belongs to the UPF0178 family.</text>
</comment>
<reference evidence="6" key="3">
    <citation type="submission" date="2016-11" db="EMBL/GenBank/DDBJ databases">
        <authorList>
            <person name="Jaros S."/>
            <person name="Januszkiewicz K."/>
            <person name="Wedrychowicz H."/>
        </authorList>
    </citation>
    <scope>NUCLEOTIDE SEQUENCE [LARGE SCALE GENOMIC DNA]</scope>
    <source>
        <strain evidence="6">DSM 1682</strain>
    </source>
</reference>
<dbReference type="InterPro" id="IPR003791">
    <property type="entry name" value="UPF0178"/>
</dbReference>
<dbReference type="NCBIfam" id="NF001095">
    <property type="entry name" value="PRK00124.1"/>
    <property type="match status" value="1"/>
</dbReference>
<dbReference type="Proteomes" id="UP000184204">
    <property type="component" value="Unassembled WGS sequence"/>
</dbReference>
<reference evidence="3 5" key="1">
    <citation type="journal article" date="2016" name="Genome Announc.">
        <title>Complete Genome Sequence of the Amino Acid-Fermenting Clostridium propionicum X2 (DSM 1682).</title>
        <authorList>
            <person name="Poehlein A."/>
            <person name="Schlien K."/>
            <person name="Chowdhury N.P."/>
            <person name="Gottschalk G."/>
            <person name="Buckel W."/>
            <person name="Daniel R."/>
        </authorList>
    </citation>
    <scope>NUCLEOTIDE SEQUENCE [LARGE SCALE GENOMIC DNA]</scope>
    <source>
        <strain evidence="3 5">X2</strain>
    </source>
</reference>
<dbReference type="Pfam" id="PF02639">
    <property type="entry name" value="DUF188"/>
    <property type="match status" value="1"/>
</dbReference>
<sequence>MKVLVDADACPVKEIIVEIATKNNVEVYMVTDASHILFYPETNVHVVTVDQGADSADLAIANRTEKGDICVTADYGLATLILGKKATAIHPNGFFYTAENIERMLFERHLSREMRRQKKGKSGHIHKRTKEDDMTFLSVFEKAFTSK</sequence>
<dbReference type="AlphaFoldDB" id="A0A0X1U758"/>
<gene>
    <name evidence="3" type="ORF">CPRO_11770</name>
    <name evidence="4" type="ORF">SAMN02745151_01587</name>
</gene>
<organism evidence="4 6">
    <name type="scientific">Anaerotignum propionicum DSM 1682</name>
    <dbReference type="NCBI Taxonomy" id="991789"/>
    <lineage>
        <taxon>Bacteria</taxon>
        <taxon>Bacillati</taxon>
        <taxon>Bacillota</taxon>
        <taxon>Clostridia</taxon>
        <taxon>Lachnospirales</taxon>
        <taxon>Anaerotignaceae</taxon>
        <taxon>Anaerotignum</taxon>
    </lineage>
</organism>
<proteinExistence type="inferred from homology"/>
<evidence type="ECO:0000256" key="2">
    <source>
        <dbReference type="HAMAP-Rule" id="MF_00489"/>
    </source>
</evidence>
<dbReference type="PANTHER" id="PTHR35146:SF1">
    <property type="entry name" value="UPF0178 PROTEIN YAII"/>
    <property type="match status" value="1"/>
</dbReference>
<evidence type="ECO:0000256" key="1">
    <source>
        <dbReference type="ARBA" id="ARBA00008522"/>
    </source>
</evidence>
<accession>A0A0X1U758</accession>
<dbReference type="SUPFAM" id="SSF102522">
    <property type="entry name" value="Bacterial fluorinating enzyme, N-terminal domain"/>
    <property type="match status" value="1"/>
</dbReference>
<dbReference type="HAMAP" id="MF_00489">
    <property type="entry name" value="UPF0178"/>
    <property type="match status" value="1"/>
</dbReference>